<dbReference type="RefSeq" id="WP_071928653.1">
    <property type="nucleotide sequence ID" value="NZ_CP018082.1"/>
</dbReference>
<evidence type="ECO:0000313" key="1">
    <source>
        <dbReference type="EMBL" id="APE35464.1"/>
    </source>
</evidence>
<dbReference type="InterPro" id="IPR023198">
    <property type="entry name" value="PGP-like_dom2"/>
</dbReference>
<reference evidence="1" key="1">
    <citation type="submission" date="2016-11" db="EMBL/GenBank/DDBJ databases">
        <authorList>
            <person name="Jaros S."/>
            <person name="Januszkiewicz K."/>
            <person name="Wedrychowicz H."/>
        </authorList>
    </citation>
    <scope>NUCLEOTIDE SEQUENCE [LARGE SCALE GENOMIC DNA]</scope>
    <source>
        <strain evidence="1">Y48</strain>
    </source>
</reference>
<dbReference type="PRINTS" id="PR00413">
    <property type="entry name" value="HADHALOGNASE"/>
</dbReference>
<dbReference type="InterPro" id="IPR051806">
    <property type="entry name" value="HAD-like_SPP"/>
</dbReference>
<dbReference type="NCBIfam" id="TIGR01509">
    <property type="entry name" value="HAD-SF-IA-v3"/>
    <property type="match status" value="1"/>
</dbReference>
<dbReference type="PANTHER" id="PTHR43481">
    <property type="entry name" value="FRUCTOSE-1-PHOSPHATE PHOSPHATASE"/>
    <property type="match status" value="1"/>
</dbReference>
<proteinExistence type="predicted"/>
<accession>A0A1J0VTT9</accession>
<organism evidence="1 2">
    <name type="scientific">Nocardia mangyaensis</name>
    <dbReference type="NCBI Taxonomy" id="2213200"/>
    <lineage>
        <taxon>Bacteria</taxon>
        <taxon>Bacillati</taxon>
        <taxon>Actinomycetota</taxon>
        <taxon>Actinomycetes</taxon>
        <taxon>Mycobacteriales</taxon>
        <taxon>Nocardiaceae</taxon>
        <taxon>Nocardia</taxon>
    </lineage>
</organism>
<dbReference type="InterPro" id="IPR036412">
    <property type="entry name" value="HAD-like_sf"/>
</dbReference>
<dbReference type="SFLD" id="SFLDG01129">
    <property type="entry name" value="C1.5:_HAD__Beta-PGM__Phosphata"/>
    <property type="match status" value="1"/>
</dbReference>
<gene>
    <name evidence="1" type="ORF">BOX37_17620</name>
</gene>
<evidence type="ECO:0000313" key="2">
    <source>
        <dbReference type="Proteomes" id="UP000183810"/>
    </source>
</evidence>
<dbReference type="KEGG" id="nsl:BOX37_17620"/>
<dbReference type="InterPro" id="IPR023214">
    <property type="entry name" value="HAD_sf"/>
</dbReference>
<keyword evidence="2" id="KW-1185">Reference proteome</keyword>
<dbReference type="AlphaFoldDB" id="A0A1J0VTT9"/>
<sequence>MTLRAVLFDMDGTLVDTEAVWWTTVERIAATEGYPLTSADAAHVTGAAVADTARYLASVSTAGSAALAVRLDEDFRVAVGAGVSFRPGAVRLLDRLARAAIPLALVTASPRSVVTEVLRTVGADRFAVTVTADDTVRTKPHPDPYLAALDQLGYSADVCVAVEDSPTGLASAEAAGCPVLAVPSMLPIPRAPGRVVLPSLEQVDVDGLRALVGDSAARR</sequence>
<dbReference type="Pfam" id="PF00702">
    <property type="entry name" value="Hydrolase"/>
    <property type="match status" value="1"/>
</dbReference>
<dbReference type="SFLD" id="SFLDS00003">
    <property type="entry name" value="Haloacid_Dehalogenase"/>
    <property type="match status" value="1"/>
</dbReference>
<dbReference type="Proteomes" id="UP000183810">
    <property type="component" value="Chromosome"/>
</dbReference>
<dbReference type="SUPFAM" id="SSF56784">
    <property type="entry name" value="HAD-like"/>
    <property type="match status" value="1"/>
</dbReference>
<dbReference type="SFLD" id="SFLDG01135">
    <property type="entry name" value="C1.5.6:_HAD__Beta-PGM__Phospha"/>
    <property type="match status" value="1"/>
</dbReference>
<dbReference type="CDD" id="cd07505">
    <property type="entry name" value="HAD_BPGM-like"/>
    <property type="match status" value="1"/>
</dbReference>
<dbReference type="PANTHER" id="PTHR43481:SF4">
    <property type="entry name" value="GLYCEROL-1-PHOSPHATE PHOSPHOHYDROLASE 1-RELATED"/>
    <property type="match status" value="1"/>
</dbReference>
<keyword evidence="1" id="KW-0378">Hydrolase</keyword>
<dbReference type="EMBL" id="CP018082">
    <property type="protein sequence ID" value="APE35464.1"/>
    <property type="molecule type" value="Genomic_DNA"/>
</dbReference>
<name>A0A1J0VTT9_9NOCA</name>
<dbReference type="InterPro" id="IPR006439">
    <property type="entry name" value="HAD-SF_hydro_IA"/>
</dbReference>
<dbReference type="Gene3D" id="3.40.50.1000">
    <property type="entry name" value="HAD superfamily/HAD-like"/>
    <property type="match status" value="1"/>
</dbReference>
<protein>
    <submittedName>
        <fullName evidence="1">Hydrolase</fullName>
    </submittedName>
</protein>
<dbReference type="Gene3D" id="1.10.150.240">
    <property type="entry name" value="Putative phosphatase, domain 2"/>
    <property type="match status" value="1"/>
</dbReference>
<dbReference type="GO" id="GO:0050308">
    <property type="term" value="F:sugar-phosphatase activity"/>
    <property type="evidence" value="ECO:0007669"/>
    <property type="project" value="TreeGrafter"/>
</dbReference>